<dbReference type="Pfam" id="PF00565">
    <property type="entry name" value="SNase"/>
    <property type="match status" value="2"/>
</dbReference>
<dbReference type="PANTHER" id="PTHR12302">
    <property type="entry name" value="EBNA2 BINDING PROTEIN P100"/>
    <property type="match status" value="1"/>
</dbReference>
<accession>A0A1E4SNN7</accession>
<dbReference type="InterPro" id="IPR016071">
    <property type="entry name" value="Staphylococal_nuclease_OB-fold"/>
</dbReference>
<dbReference type="GO" id="GO:0003723">
    <property type="term" value="F:RNA binding"/>
    <property type="evidence" value="ECO:0007669"/>
    <property type="project" value="UniProtKB-UniRule"/>
</dbReference>
<dbReference type="PIRSF" id="PIRSF017179">
    <property type="entry name" value="RISC-Tudor-SN"/>
    <property type="match status" value="1"/>
</dbReference>
<dbReference type="Gene3D" id="2.40.50.90">
    <property type="match status" value="5"/>
</dbReference>
<dbReference type="GO" id="GO:0005634">
    <property type="term" value="C:nucleus"/>
    <property type="evidence" value="ECO:0007669"/>
    <property type="project" value="TreeGrafter"/>
</dbReference>
<feature type="domain" description="TNase-like" evidence="6">
    <location>
        <begin position="151"/>
        <end position="293"/>
    </location>
</feature>
<dbReference type="AlphaFoldDB" id="A0A1E4SNN7"/>
<dbReference type="PROSITE" id="PS50304">
    <property type="entry name" value="TUDOR"/>
    <property type="match status" value="1"/>
</dbReference>
<dbReference type="GO" id="GO:0006402">
    <property type="term" value="P:mRNA catabolic process"/>
    <property type="evidence" value="ECO:0007669"/>
    <property type="project" value="UniProtKB-UniRule"/>
</dbReference>
<evidence type="ECO:0000256" key="4">
    <source>
        <dbReference type="PIRNR" id="PIRNR017179"/>
    </source>
</evidence>
<dbReference type="GeneID" id="30982682"/>
<keyword evidence="3" id="KW-0677">Repeat</keyword>
<dbReference type="STRING" id="984487.A0A1E4SNN7"/>
<dbReference type="OrthoDB" id="10023235at2759"/>
<evidence type="ECO:0000259" key="5">
    <source>
        <dbReference type="PROSITE" id="PS50304"/>
    </source>
</evidence>
<dbReference type="GO" id="GO:0004518">
    <property type="term" value="F:nuclease activity"/>
    <property type="evidence" value="ECO:0007669"/>
    <property type="project" value="TreeGrafter"/>
</dbReference>
<keyword evidence="2 4" id="KW-0963">Cytoplasm</keyword>
<dbReference type="Proteomes" id="UP000094285">
    <property type="component" value="Unassembled WGS sequence"/>
</dbReference>
<keyword evidence="8" id="KW-1185">Reference proteome</keyword>
<dbReference type="FunFam" id="2.30.30.140:FF:000018">
    <property type="entry name" value="Serine/threonine-protein kinase 31"/>
    <property type="match status" value="1"/>
</dbReference>
<dbReference type="SUPFAM" id="SSF63748">
    <property type="entry name" value="Tudor/PWWP/MBT"/>
    <property type="match status" value="1"/>
</dbReference>
<dbReference type="Gene3D" id="2.30.30.140">
    <property type="match status" value="1"/>
</dbReference>
<sequence length="885" mass="96979">MSQVFVAKVKNVLSGDTVVLVPSKSAALPAPERLLTLSYVKLDDRWQSKEFLRQLLIGKEVKFRVNHKSAGGREFGDIQAPIFKSLVAYLLEHGTVKLKDNFSEDDGDIYYELNDVQQKAKLAGAGVWHDGADSIATIELDDTIVQKSQKTPIATIVEKVISGDRLMARLVVSKTQHVTTPLLLAGIKAPRTDDPTQPANTTKVAHQAKAFVEEKLLSTKAELTATIVGENQAGLPIAFIHHPSGNNIHEKLLENGLGEVIDWQSTLIGSSKMAGLRKAEQSAKALGKGLFANTTTVRSGAPKVSAGKSLKPGSTVENVQIARVVGGDTLVVRLPSDEELTVQLASIRAPRPSDKTVTTNEQQQQSLVATAREFVRHHTIGRSATMYIDGYRNENKELGFDARFLVSLKINGGTDLSELILENGMGTVIRHNKATAHERSLNWTDFSSWKKNRRNLVGTRIIDASENASKAKTFLNGFKQKGRISGGYHVEFIPSANRVKLFNPKEGLKLTLILGGLSNDKADGLNDEGLKFMNKKFLQRNVEFEVYDTDKIGGFIGNLFASGSALQPVQVALLEQGLVKIHDFAVNSNPFADGLIKAEEAAKKGKKGVWKDYDEATEQAKIDQASGQLYQLNLEASKPKFFDIEVVDIDSTGVISFHHLDAATASKFATFKKQFNDFHGQVPSASNTSVDLPHNLSKGPKKNELVSAKFSENGKFYRAKVINFDRASNKYEVKHLDFGNVDKVPLSSLRVLPQQFSTSSFPAFAHTTTLQNLRLPPSKPTDYLSEALYALEDLTFDKKLVISALPGTTTEFQGVLYDSEQSLKDASYTINKQLVKEGWAVVDSTSVGPAVKEYVAELLKVQAGARSSHLGCWEFGDVAFEDEPL</sequence>
<dbReference type="SUPFAM" id="SSF50199">
    <property type="entry name" value="Staphylococcal nuclease"/>
    <property type="match status" value="5"/>
</dbReference>
<dbReference type="PANTHER" id="PTHR12302:SF2">
    <property type="entry name" value="STAPHYLOCOCCAL NUCLEASE DOMAIN-CONTAINING PROTEIN 1"/>
    <property type="match status" value="1"/>
</dbReference>
<dbReference type="GO" id="GO:0005829">
    <property type="term" value="C:cytosol"/>
    <property type="evidence" value="ECO:0007669"/>
    <property type="project" value="UniProtKB-UniRule"/>
</dbReference>
<evidence type="ECO:0000256" key="3">
    <source>
        <dbReference type="ARBA" id="ARBA00022737"/>
    </source>
</evidence>
<protein>
    <submittedName>
        <fullName evidence="7">Uncharacterized protein</fullName>
    </submittedName>
</protein>
<dbReference type="InterPro" id="IPR002999">
    <property type="entry name" value="Tudor"/>
</dbReference>
<gene>
    <name evidence="7" type="ORF">CANTADRAFT_339187</name>
</gene>
<feature type="domain" description="Tudor" evidence="5">
    <location>
        <begin position="699"/>
        <end position="759"/>
    </location>
</feature>
<organism evidence="7 8">
    <name type="scientific">Suhomyces tanzawaensis NRRL Y-17324</name>
    <dbReference type="NCBI Taxonomy" id="984487"/>
    <lineage>
        <taxon>Eukaryota</taxon>
        <taxon>Fungi</taxon>
        <taxon>Dikarya</taxon>
        <taxon>Ascomycota</taxon>
        <taxon>Saccharomycotina</taxon>
        <taxon>Pichiomycetes</taxon>
        <taxon>Debaryomycetaceae</taxon>
        <taxon>Suhomyces</taxon>
    </lineage>
</organism>
<evidence type="ECO:0000256" key="1">
    <source>
        <dbReference type="ARBA" id="ARBA00004496"/>
    </source>
</evidence>
<dbReference type="EMBL" id="KV453910">
    <property type="protein sequence ID" value="ODV81115.1"/>
    <property type="molecule type" value="Genomic_DNA"/>
</dbReference>
<evidence type="ECO:0000256" key="2">
    <source>
        <dbReference type="ARBA" id="ARBA00022490"/>
    </source>
</evidence>
<evidence type="ECO:0000313" key="7">
    <source>
        <dbReference type="EMBL" id="ODV81115.1"/>
    </source>
</evidence>
<dbReference type="PROSITE" id="PS50830">
    <property type="entry name" value="TNASE_3"/>
    <property type="match status" value="2"/>
</dbReference>
<dbReference type="SMART" id="SM00318">
    <property type="entry name" value="SNc"/>
    <property type="match status" value="4"/>
</dbReference>
<reference evidence="8" key="1">
    <citation type="submission" date="2016-05" db="EMBL/GenBank/DDBJ databases">
        <title>Comparative genomics of biotechnologically important yeasts.</title>
        <authorList>
            <consortium name="DOE Joint Genome Institute"/>
            <person name="Riley R."/>
            <person name="Haridas S."/>
            <person name="Wolfe K.H."/>
            <person name="Lopes M.R."/>
            <person name="Hittinger C.T."/>
            <person name="Goker M."/>
            <person name="Salamov A."/>
            <person name="Wisecaver J."/>
            <person name="Long T.M."/>
            <person name="Aerts A.L."/>
            <person name="Barry K."/>
            <person name="Choi C."/>
            <person name="Clum A."/>
            <person name="Coughlan A.Y."/>
            <person name="Deshpande S."/>
            <person name="Douglass A.P."/>
            <person name="Hanson S.J."/>
            <person name="Klenk H.-P."/>
            <person name="Labutti K."/>
            <person name="Lapidus A."/>
            <person name="Lindquist E."/>
            <person name="Lipzen A."/>
            <person name="Meier-Kolthoff J.P."/>
            <person name="Ohm R.A."/>
            <person name="Otillar R.P."/>
            <person name="Pangilinan J."/>
            <person name="Peng Y."/>
            <person name="Rokas A."/>
            <person name="Rosa C.A."/>
            <person name="Scheuner C."/>
            <person name="Sibirny A.A."/>
            <person name="Slot J.C."/>
            <person name="Stielow J.B."/>
            <person name="Sun H."/>
            <person name="Kurtzman C.P."/>
            <person name="Blackwell M."/>
            <person name="Grigoriev I.V."/>
            <person name="Jeffries T.W."/>
        </authorList>
    </citation>
    <scope>NUCLEOTIDE SEQUENCE [LARGE SCALE GENOMIC DNA]</scope>
    <source>
        <strain evidence="8">NRRL Y-17324</strain>
    </source>
</reference>
<dbReference type="Pfam" id="PF00567">
    <property type="entry name" value="TUDOR"/>
    <property type="match status" value="1"/>
</dbReference>
<feature type="domain" description="TNase-like" evidence="6">
    <location>
        <begin position="315"/>
        <end position="612"/>
    </location>
</feature>
<comment type="subcellular location">
    <subcellularLocation>
        <location evidence="1 4">Cytoplasm</location>
    </subcellularLocation>
</comment>
<evidence type="ECO:0000313" key="8">
    <source>
        <dbReference type="Proteomes" id="UP000094285"/>
    </source>
</evidence>
<dbReference type="RefSeq" id="XP_020066237.1">
    <property type="nucleotide sequence ID" value="XM_020208545.1"/>
</dbReference>
<name>A0A1E4SNN7_9ASCO</name>
<dbReference type="SMART" id="SM00333">
    <property type="entry name" value="TUDOR"/>
    <property type="match status" value="1"/>
</dbReference>
<dbReference type="GO" id="GO:0031047">
    <property type="term" value="P:regulatory ncRNA-mediated gene silencing"/>
    <property type="evidence" value="ECO:0007669"/>
    <property type="project" value="UniProtKB-UniRule"/>
</dbReference>
<dbReference type="InterPro" id="IPR016685">
    <property type="entry name" value="Silence_cplx_Nase-comp_TudorSN"/>
</dbReference>
<dbReference type="GO" id="GO:0031332">
    <property type="term" value="C:RNAi effector complex"/>
    <property type="evidence" value="ECO:0007669"/>
    <property type="project" value="InterPro"/>
</dbReference>
<proteinExistence type="predicted"/>
<evidence type="ECO:0000259" key="6">
    <source>
        <dbReference type="PROSITE" id="PS50830"/>
    </source>
</evidence>
<dbReference type="InterPro" id="IPR035437">
    <property type="entry name" value="SNase_OB-fold_sf"/>
</dbReference>